<dbReference type="PANTHER" id="PTHR43133">
    <property type="entry name" value="RNA POLYMERASE ECF-TYPE SIGMA FACTO"/>
    <property type="match status" value="1"/>
</dbReference>
<keyword evidence="8" id="KW-1185">Reference proteome</keyword>
<dbReference type="Gene3D" id="1.10.10.10">
    <property type="entry name" value="Winged helix-like DNA-binding domain superfamily/Winged helix DNA-binding domain"/>
    <property type="match status" value="1"/>
</dbReference>
<dbReference type="InterPro" id="IPR039425">
    <property type="entry name" value="RNA_pol_sigma-70-like"/>
</dbReference>
<dbReference type="InterPro" id="IPR036388">
    <property type="entry name" value="WH-like_DNA-bd_sf"/>
</dbReference>
<keyword evidence="2" id="KW-0805">Transcription regulation</keyword>
<proteinExistence type="inferred from homology"/>
<dbReference type="Proteomes" id="UP001595818">
    <property type="component" value="Unassembled WGS sequence"/>
</dbReference>
<evidence type="ECO:0000256" key="3">
    <source>
        <dbReference type="ARBA" id="ARBA00023082"/>
    </source>
</evidence>
<dbReference type="InterPro" id="IPR013325">
    <property type="entry name" value="RNA_pol_sigma_r2"/>
</dbReference>
<dbReference type="PANTHER" id="PTHR43133:SF46">
    <property type="entry name" value="RNA POLYMERASE SIGMA-70 FACTOR ECF SUBFAMILY"/>
    <property type="match status" value="1"/>
</dbReference>
<evidence type="ECO:0000313" key="8">
    <source>
        <dbReference type="Proteomes" id="UP001595818"/>
    </source>
</evidence>
<evidence type="ECO:0000313" key="7">
    <source>
        <dbReference type="EMBL" id="MFC4873031.1"/>
    </source>
</evidence>
<accession>A0ABV9T2U9</accession>
<dbReference type="InterPro" id="IPR013249">
    <property type="entry name" value="RNA_pol_sigma70_r4_t2"/>
</dbReference>
<evidence type="ECO:0000259" key="6">
    <source>
        <dbReference type="Pfam" id="PF08281"/>
    </source>
</evidence>
<dbReference type="InterPro" id="IPR013324">
    <property type="entry name" value="RNA_pol_sigma_r3/r4-like"/>
</dbReference>
<evidence type="ECO:0000256" key="4">
    <source>
        <dbReference type="ARBA" id="ARBA00023163"/>
    </source>
</evidence>
<dbReference type="SUPFAM" id="SSF88946">
    <property type="entry name" value="Sigma2 domain of RNA polymerase sigma factors"/>
    <property type="match status" value="1"/>
</dbReference>
<dbReference type="RefSeq" id="WP_377065611.1">
    <property type="nucleotide sequence ID" value="NZ_JBHSJJ010000008.1"/>
</dbReference>
<dbReference type="EMBL" id="JBHSJJ010000008">
    <property type="protein sequence ID" value="MFC4873031.1"/>
    <property type="molecule type" value="Genomic_DNA"/>
</dbReference>
<dbReference type="InterPro" id="IPR007627">
    <property type="entry name" value="RNA_pol_sigma70_r2"/>
</dbReference>
<comment type="caution">
    <text evidence="7">The sequence shown here is derived from an EMBL/GenBank/DDBJ whole genome shotgun (WGS) entry which is preliminary data.</text>
</comment>
<name>A0ABV9T2U9_9BACT</name>
<dbReference type="Pfam" id="PF08281">
    <property type="entry name" value="Sigma70_r4_2"/>
    <property type="match status" value="1"/>
</dbReference>
<keyword evidence="3" id="KW-0731">Sigma factor</keyword>
<dbReference type="Gene3D" id="1.10.1740.10">
    <property type="match status" value="1"/>
</dbReference>
<dbReference type="Pfam" id="PF04542">
    <property type="entry name" value="Sigma70_r2"/>
    <property type="match status" value="1"/>
</dbReference>
<reference evidence="8" key="1">
    <citation type="journal article" date="2019" name="Int. J. Syst. Evol. Microbiol.">
        <title>The Global Catalogue of Microorganisms (GCM) 10K type strain sequencing project: providing services to taxonomists for standard genome sequencing and annotation.</title>
        <authorList>
            <consortium name="The Broad Institute Genomics Platform"/>
            <consortium name="The Broad Institute Genome Sequencing Center for Infectious Disease"/>
            <person name="Wu L."/>
            <person name="Ma J."/>
        </authorList>
    </citation>
    <scope>NUCLEOTIDE SEQUENCE [LARGE SCALE GENOMIC DNA]</scope>
    <source>
        <strain evidence="8">CGMCC 4.7466</strain>
    </source>
</reference>
<dbReference type="InterPro" id="IPR014284">
    <property type="entry name" value="RNA_pol_sigma-70_dom"/>
</dbReference>
<evidence type="ECO:0000256" key="2">
    <source>
        <dbReference type="ARBA" id="ARBA00023015"/>
    </source>
</evidence>
<keyword evidence="4" id="KW-0804">Transcription</keyword>
<dbReference type="CDD" id="cd06171">
    <property type="entry name" value="Sigma70_r4"/>
    <property type="match status" value="1"/>
</dbReference>
<evidence type="ECO:0000259" key="5">
    <source>
        <dbReference type="Pfam" id="PF04542"/>
    </source>
</evidence>
<protein>
    <submittedName>
        <fullName evidence="7">RNA polymerase sigma factor</fullName>
    </submittedName>
</protein>
<evidence type="ECO:0000256" key="1">
    <source>
        <dbReference type="ARBA" id="ARBA00010641"/>
    </source>
</evidence>
<dbReference type="SUPFAM" id="SSF88659">
    <property type="entry name" value="Sigma3 and sigma4 domains of RNA polymerase sigma factors"/>
    <property type="match status" value="1"/>
</dbReference>
<dbReference type="NCBIfam" id="TIGR02937">
    <property type="entry name" value="sigma70-ECF"/>
    <property type="match status" value="1"/>
</dbReference>
<feature type="domain" description="RNA polymerase sigma factor 70 region 4 type 2" evidence="6">
    <location>
        <begin position="127"/>
        <end position="177"/>
    </location>
</feature>
<organism evidence="7 8">
    <name type="scientific">Negadavirga shengliensis</name>
    <dbReference type="NCBI Taxonomy" id="1389218"/>
    <lineage>
        <taxon>Bacteria</taxon>
        <taxon>Pseudomonadati</taxon>
        <taxon>Bacteroidota</taxon>
        <taxon>Cytophagia</taxon>
        <taxon>Cytophagales</taxon>
        <taxon>Cyclobacteriaceae</taxon>
        <taxon>Negadavirga</taxon>
    </lineage>
</organism>
<comment type="similarity">
    <text evidence="1">Belongs to the sigma-70 factor family. ECF subfamily.</text>
</comment>
<sequence length="202" mass="24003">MGTDYSKCTDSEIWQKVSNDDISAFTYIYNAYADDLFRYGQKYAIPLDVIEDLMQETFIKIWELRKDIFIRKSIKYYIFSTFRREAGIKMNGRMNFNALADVKDIKYCVQSIQEILIENERLNYTQESIRRSMEKLTEREREALELRYLYDMSYKEISALMGVTVPALYNLVSIALKSIKEDLTMTDISKILVMLQFFINFF</sequence>
<gene>
    <name evidence="7" type="ORF">ACFPFU_15135</name>
</gene>
<feature type="domain" description="RNA polymerase sigma-70 region 2" evidence="5">
    <location>
        <begin position="28"/>
        <end position="86"/>
    </location>
</feature>